<dbReference type="RefSeq" id="WP_271278025.1">
    <property type="nucleotide sequence ID" value="NZ_BAABFD010000018.1"/>
</dbReference>
<dbReference type="EMBL" id="JAPNUD010000078">
    <property type="protein sequence ID" value="MDA0643864.1"/>
    <property type="molecule type" value="Genomic_DNA"/>
</dbReference>
<accession>A0ABT4T3M8</accession>
<name>A0ABT4T3M8_9ACTN</name>
<organism evidence="2 3">
    <name type="scientific">Nonomuraea ferruginea</name>
    <dbReference type="NCBI Taxonomy" id="46174"/>
    <lineage>
        <taxon>Bacteria</taxon>
        <taxon>Bacillati</taxon>
        <taxon>Actinomycetota</taxon>
        <taxon>Actinomycetes</taxon>
        <taxon>Streptosporangiales</taxon>
        <taxon>Streptosporangiaceae</taxon>
        <taxon>Nonomuraea</taxon>
    </lineage>
</organism>
<feature type="compositionally biased region" description="Pro residues" evidence="1">
    <location>
        <begin position="321"/>
        <end position="333"/>
    </location>
</feature>
<dbReference type="Proteomes" id="UP001212498">
    <property type="component" value="Unassembled WGS sequence"/>
</dbReference>
<sequence>MFGIVRPCRHVMCEGLFADWMGHLCGLCLALRDEHGHLSRLVTNYDGLLVSVLTEAQSPASAPRRRAGACALRGFKGADVVEAEGVRLAASVSLLLAAGKVRDHVADGDGVYARRPVAAGATRLARRWSSAGTAMAGTLGFDPAPLTAAAGRQALLERAPARALRELTGPTEDAVAAAFGHTAVLTGKPHNRAALEAAGRGFGRLAHLIDAVEDLADDKASGAYNPLAATGTGLREARRHCDAARADVRAAVGELDLPRPSLARALLVRETGRAVSRAFAIAEGSGAQPHHAADDRAGSHHAGNHLAGDHRAGRLSGRAPETPPGDPGAPPGKRPPKRDPGGLLSSLCAALTCCTCGLYRPAWDEEHESSCCQRFDCSGWDACGNCGECCNCCNCCGGDGCSCDC</sequence>
<evidence type="ECO:0000256" key="1">
    <source>
        <dbReference type="SAM" id="MobiDB-lite"/>
    </source>
</evidence>
<keyword evidence="3" id="KW-1185">Reference proteome</keyword>
<proteinExistence type="predicted"/>
<protein>
    <submittedName>
        <fullName evidence="2">DUF5685 family protein</fullName>
    </submittedName>
</protein>
<dbReference type="InterPro" id="IPR043740">
    <property type="entry name" value="DUF5685"/>
</dbReference>
<reference evidence="2 3" key="1">
    <citation type="submission" date="2022-11" db="EMBL/GenBank/DDBJ databases">
        <title>Nonomuraea corallina sp. nov., a new species of the genus Nonomuraea isolated from sea side sediment in Thai sea.</title>
        <authorList>
            <person name="Ngamcharungchit C."/>
            <person name="Matsumoto A."/>
            <person name="Suriyachadkun C."/>
            <person name="Panbangred W."/>
            <person name="Inahashi Y."/>
            <person name="Intra B."/>
        </authorList>
    </citation>
    <scope>NUCLEOTIDE SEQUENCE [LARGE SCALE GENOMIC DNA]</scope>
    <source>
        <strain evidence="2 3">DSM 43553</strain>
    </source>
</reference>
<evidence type="ECO:0000313" key="2">
    <source>
        <dbReference type="EMBL" id="MDA0643864.1"/>
    </source>
</evidence>
<evidence type="ECO:0000313" key="3">
    <source>
        <dbReference type="Proteomes" id="UP001212498"/>
    </source>
</evidence>
<comment type="caution">
    <text evidence="2">The sequence shown here is derived from an EMBL/GenBank/DDBJ whole genome shotgun (WGS) entry which is preliminary data.</text>
</comment>
<dbReference type="Pfam" id="PF18937">
    <property type="entry name" value="DUF5685"/>
    <property type="match status" value="1"/>
</dbReference>
<gene>
    <name evidence="2" type="ORF">OUY24_24820</name>
</gene>
<feature type="region of interest" description="Disordered" evidence="1">
    <location>
        <begin position="284"/>
        <end position="338"/>
    </location>
</feature>